<evidence type="ECO:0000313" key="7">
    <source>
        <dbReference type="Proteomes" id="UP001054837"/>
    </source>
</evidence>
<dbReference type="Proteomes" id="UP001054837">
    <property type="component" value="Unassembled WGS sequence"/>
</dbReference>
<feature type="compositionally biased region" description="Low complexity" evidence="4">
    <location>
        <begin position="132"/>
        <end position="147"/>
    </location>
</feature>
<reference evidence="6 7" key="1">
    <citation type="submission" date="2021-06" db="EMBL/GenBank/DDBJ databases">
        <title>Caerostris darwini draft genome.</title>
        <authorList>
            <person name="Kono N."/>
            <person name="Arakawa K."/>
        </authorList>
    </citation>
    <scope>NUCLEOTIDE SEQUENCE [LARGE SCALE GENOMIC DNA]</scope>
</reference>
<organism evidence="6 7">
    <name type="scientific">Caerostris darwini</name>
    <dbReference type="NCBI Taxonomy" id="1538125"/>
    <lineage>
        <taxon>Eukaryota</taxon>
        <taxon>Metazoa</taxon>
        <taxon>Ecdysozoa</taxon>
        <taxon>Arthropoda</taxon>
        <taxon>Chelicerata</taxon>
        <taxon>Arachnida</taxon>
        <taxon>Araneae</taxon>
        <taxon>Araneomorphae</taxon>
        <taxon>Entelegynae</taxon>
        <taxon>Araneoidea</taxon>
        <taxon>Araneidae</taxon>
        <taxon>Caerostris</taxon>
    </lineage>
</organism>
<evidence type="ECO:0000313" key="6">
    <source>
        <dbReference type="EMBL" id="GIY73635.1"/>
    </source>
</evidence>
<dbReference type="PANTHER" id="PTHR11534:SF9">
    <property type="entry name" value="MYOGENIC-DETERMINATION PROTEIN"/>
    <property type="match status" value="1"/>
</dbReference>
<dbReference type="CDD" id="cd19699">
    <property type="entry name" value="bHLH_TS_dMYOD_like"/>
    <property type="match status" value="1"/>
</dbReference>
<protein>
    <submittedName>
        <fullName evidence="6">Myogenic-determination protein</fullName>
    </submittedName>
</protein>
<evidence type="ECO:0000256" key="2">
    <source>
        <dbReference type="ARBA" id="ARBA00023125"/>
    </source>
</evidence>
<keyword evidence="2" id="KW-0238">DNA-binding</keyword>
<comment type="subcellular location">
    <subcellularLocation>
        <location evidence="1">Nucleus</location>
    </subcellularLocation>
</comment>
<dbReference type="GO" id="GO:0007517">
    <property type="term" value="P:muscle organ development"/>
    <property type="evidence" value="ECO:0007669"/>
    <property type="project" value="InterPro"/>
</dbReference>
<dbReference type="FunFam" id="4.10.280.10:FF:000005">
    <property type="entry name" value="Myogenic factor"/>
    <property type="match status" value="1"/>
</dbReference>
<dbReference type="GO" id="GO:0005634">
    <property type="term" value="C:nucleus"/>
    <property type="evidence" value="ECO:0007669"/>
    <property type="project" value="UniProtKB-SubCell"/>
</dbReference>
<keyword evidence="7" id="KW-1185">Reference proteome</keyword>
<dbReference type="GO" id="GO:0045663">
    <property type="term" value="P:positive regulation of myoblast differentiation"/>
    <property type="evidence" value="ECO:0007669"/>
    <property type="project" value="TreeGrafter"/>
</dbReference>
<dbReference type="InterPro" id="IPR011598">
    <property type="entry name" value="bHLH_dom"/>
</dbReference>
<accession>A0AAV4VWI5</accession>
<evidence type="ECO:0000259" key="5">
    <source>
        <dbReference type="PROSITE" id="PS50888"/>
    </source>
</evidence>
<dbReference type="InterPro" id="IPR036638">
    <property type="entry name" value="HLH_DNA-bd_sf"/>
</dbReference>
<evidence type="ECO:0000256" key="1">
    <source>
        <dbReference type="ARBA" id="ARBA00004123"/>
    </source>
</evidence>
<comment type="caution">
    <text evidence="6">The sequence shown here is derived from an EMBL/GenBank/DDBJ whole genome shotgun (WGS) entry which is preliminary data.</text>
</comment>
<dbReference type="EMBL" id="BPLQ01013633">
    <property type="protein sequence ID" value="GIY73635.1"/>
    <property type="molecule type" value="Genomic_DNA"/>
</dbReference>
<dbReference type="AlphaFoldDB" id="A0AAV4VWI5"/>
<dbReference type="InterPro" id="IPR039704">
    <property type="entry name" value="Myogenic_factor"/>
</dbReference>
<dbReference type="SUPFAM" id="SSF47459">
    <property type="entry name" value="HLH, helix-loop-helix DNA-binding domain"/>
    <property type="match status" value="1"/>
</dbReference>
<dbReference type="Pfam" id="PF00010">
    <property type="entry name" value="HLH"/>
    <property type="match status" value="1"/>
</dbReference>
<feature type="region of interest" description="Disordered" evidence="4">
    <location>
        <begin position="1"/>
        <end position="27"/>
    </location>
</feature>
<feature type="compositionally biased region" description="Acidic residues" evidence="4">
    <location>
        <begin position="184"/>
        <end position="202"/>
    </location>
</feature>
<dbReference type="GO" id="GO:0000981">
    <property type="term" value="F:DNA-binding transcription factor activity, RNA polymerase II-specific"/>
    <property type="evidence" value="ECO:0007669"/>
    <property type="project" value="TreeGrafter"/>
</dbReference>
<dbReference type="Gene3D" id="4.10.280.10">
    <property type="entry name" value="Helix-loop-helix DNA-binding domain"/>
    <property type="match status" value="1"/>
</dbReference>
<feature type="region of interest" description="Disordered" evidence="4">
    <location>
        <begin position="170"/>
        <end position="225"/>
    </location>
</feature>
<evidence type="ECO:0000256" key="3">
    <source>
        <dbReference type="ARBA" id="ARBA00023242"/>
    </source>
</evidence>
<sequence>MMVPEMRSCRYQKTPPPTTTPPYVTSTTHRGHYDSNYGNQEYPETGTDFQCQYNSGRYYACGEERAYQQQRSMDGLYLMNPAIRADNINNNYGYERGVDGLRCQSSEVSTSSEDNRNCTVEPRQRLTAEDTSFYPSFSSKSSASMSPSQHFHYADRECLRHTDYHCSFLSQAHPQENSKHGTSSDEEGREDDAEEEEDEEEEQHVLAPASIHGRSGGGQAEVHGGGAEVGGRRCLLWACKACKRKTVTVDRRKAATMRERRRLRKVNEAFEILKRRTCPNPNQRLPKVEILRNAIDYIENLEELLQGAHVVKTRQLIERRNALREMGGFDYRQNSCKNIFILGLTLSIEKGSLLSG</sequence>
<dbReference type="SMART" id="SM00520">
    <property type="entry name" value="BASIC"/>
    <property type="match status" value="1"/>
</dbReference>
<feature type="domain" description="BHLH" evidence="5">
    <location>
        <begin position="250"/>
        <end position="301"/>
    </location>
</feature>
<dbReference type="InterPro" id="IPR002546">
    <property type="entry name" value="MyoD_N"/>
</dbReference>
<keyword evidence="3" id="KW-0539">Nucleus</keyword>
<gene>
    <name evidence="6" type="primary">nau</name>
    <name evidence="6" type="ORF">CDAR_186511</name>
</gene>
<dbReference type="PROSITE" id="PS50888">
    <property type="entry name" value="BHLH"/>
    <property type="match status" value="1"/>
</dbReference>
<dbReference type="SMART" id="SM00353">
    <property type="entry name" value="HLH"/>
    <property type="match status" value="1"/>
</dbReference>
<feature type="region of interest" description="Disordered" evidence="4">
    <location>
        <begin position="105"/>
        <end position="147"/>
    </location>
</feature>
<dbReference type="GO" id="GO:0046983">
    <property type="term" value="F:protein dimerization activity"/>
    <property type="evidence" value="ECO:0007669"/>
    <property type="project" value="InterPro"/>
</dbReference>
<name>A0AAV4VWI5_9ARAC</name>
<dbReference type="GO" id="GO:0000978">
    <property type="term" value="F:RNA polymerase II cis-regulatory region sequence-specific DNA binding"/>
    <property type="evidence" value="ECO:0007669"/>
    <property type="project" value="TreeGrafter"/>
</dbReference>
<proteinExistence type="predicted"/>
<evidence type="ECO:0000256" key="4">
    <source>
        <dbReference type="SAM" id="MobiDB-lite"/>
    </source>
</evidence>
<dbReference type="Pfam" id="PF01586">
    <property type="entry name" value="Basic"/>
    <property type="match status" value="1"/>
</dbReference>
<feature type="compositionally biased region" description="Gly residues" evidence="4">
    <location>
        <begin position="214"/>
        <end position="225"/>
    </location>
</feature>
<dbReference type="PANTHER" id="PTHR11534">
    <property type="entry name" value="MYOGENIC FACTOR"/>
    <property type="match status" value="1"/>
</dbReference>